<evidence type="ECO:0000313" key="2">
    <source>
        <dbReference type="EMBL" id="ADM08318.1"/>
    </source>
</evidence>
<dbReference type="RefSeq" id="WP_013299292.1">
    <property type="nucleotide sequence ID" value="NC_014414.1"/>
</dbReference>
<evidence type="ECO:0000259" key="1">
    <source>
        <dbReference type="Pfam" id="PF12275"/>
    </source>
</evidence>
<dbReference type="KEGG" id="pbr:PB2503_01192"/>
<sequence>MIFDPLILGGRTGTPSVATAGSMIRIGQTLFLAPALGAFVDRLVLSPGGDRFHRHKRYDLSTVFSFPSVTGKGVRLAGLSIADGYLWVCATQSLRRPSGEDGDTPLTDLHWCADEAFFGRVPLLEREKGVFEVVGAVAPFGFPLRQAASIPMEEGRDVIRQRLASHPLLTPFAGLPEGDNGLAVGGVMMEPSSSSVIFALKGPVIDGKAILVRWPIAEKAEGRLKFPKEGERHPDILTCDLGGGGIHAMSFLRDRLYFLSGPVVSGPLGRDIWSCRWSPTANAPSPTDFRHHHSLADHGGPRRACGLAAEMPLPDRIRLLISYGATLPLADNAHEISVEAVELPLP</sequence>
<organism evidence="2 3">
    <name type="scientific">Parvularcula bermudensis (strain ATCC BAA-594 / HTCC2503 / KCTC 12087)</name>
    <dbReference type="NCBI Taxonomy" id="314260"/>
    <lineage>
        <taxon>Bacteria</taxon>
        <taxon>Pseudomonadati</taxon>
        <taxon>Pseudomonadota</taxon>
        <taxon>Alphaproteobacteria</taxon>
        <taxon>Parvularculales</taxon>
        <taxon>Parvularculaceae</taxon>
        <taxon>Parvularcula</taxon>
    </lineage>
</organism>
<keyword evidence="3" id="KW-1185">Reference proteome</keyword>
<protein>
    <recommendedName>
        <fullName evidence="1">DUF3616 domain-containing protein</fullName>
    </recommendedName>
</protein>
<reference evidence="2 3" key="2">
    <citation type="journal article" date="2011" name="J. Bacteriol.">
        <title>Complete genome sequence of strain HTCC2503T of Parvularcula bermudensis, the type species of the order "Parvularculales" in the class Alphaproteobacteria.</title>
        <authorList>
            <person name="Oh H.M."/>
            <person name="Kang I."/>
            <person name="Vergin K.L."/>
            <person name="Kang D."/>
            <person name="Rhee K.H."/>
            <person name="Giovannoni S.J."/>
            <person name="Cho J.C."/>
        </authorList>
    </citation>
    <scope>NUCLEOTIDE SEQUENCE [LARGE SCALE GENOMIC DNA]</scope>
    <source>
        <strain evidence="3">ATCC BAA-594 / HTCC2503 / KCTC 12087</strain>
    </source>
</reference>
<dbReference type="AlphaFoldDB" id="E0TBB4"/>
<dbReference type="eggNOG" id="COG0454">
    <property type="taxonomic scope" value="Bacteria"/>
</dbReference>
<dbReference type="STRING" id="314260.PB2503_01192"/>
<dbReference type="Pfam" id="PF12275">
    <property type="entry name" value="DUF3616"/>
    <property type="match status" value="1"/>
</dbReference>
<feature type="domain" description="DUF3616" evidence="1">
    <location>
        <begin position="24"/>
        <end position="287"/>
    </location>
</feature>
<dbReference type="OrthoDB" id="423529at2"/>
<dbReference type="Proteomes" id="UP000001302">
    <property type="component" value="Chromosome"/>
</dbReference>
<reference evidence="3" key="1">
    <citation type="submission" date="2010-08" db="EMBL/GenBank/DDBJ databases">
        <title>Genome sequence of Parvularcula bermudensis HTCC2503.</title>
        <authorList>
            <person name="Kang D.-M."/>
            <person name="Oh H.-M."/>
            <person name="Cho J.-C."/>
        </authorList>
    </citation>
    <scope>NUCLEOTIDE SEQUENCE [LARGE SCALE GENOMIC DNA]</scope>
    <source>
        <strain evidence="3">ATCC BAA-594 / HTCC2503 / KCTC 12087</strain>
    </source>
</reference>
<evidence type="ECO:0000313" key="3">
    <source>
        <dbReference type="Proteomes" id="UP000001302"/>
    </source>
</evidence>
<name>E0TBB4_PARBH</name>
<dbReference type="InterPro" id="IPR022060">
    <property type="entry name" value="DUF3616"/>
</dbReference>
<dbReference type="EMBL" id="CP002156">
    <property type="protein sequence ID" value="ADM08318.1"/>
    <property type="molecule type" value="Genomic_DNA"/>
</dbReference>
<gene>
    <name evidence="2" type="ordered locus">PB2503_01192</name>
</gene>
<proteinExistence type="predicted"/>
<dbReference type="HOGENOM" id="CLU_039497_0_0_5"/>
<accession>E0TBB4</accession>